<dbReference type="Gene3D" id="3.10.20.90">
    <property type="entry name" value="Phosphatidylinositol 3-kinase Catalytic Subunit, Chain A, domain 1"/>
    <property type="match status" value="1"/>
</dbReference>
<evidence type="ECO:0000256" key="2">
    <source>
        <dbReference type="SAM" id="MobiDB-lite"/>
    </source>
</evidence>
<feature type="coiled-coil region" evidence="1">
    <location>
        <begin position="255"/>
        <end position="282"/>
    </location>
</feature>
<dbReference type="AlphaFoldDB" id="A0A9P0BYU6"/>
<reference evidence="4" key="1">
    <citation type="submission" date="2021-12" db="EMBL/GenBank/DDBJ databases">
        <authorList>
            <person name="King R."/>
        </authorList>
    </citation>
    <scope>NUCLEOTIDE SEQUENCE</scope>
</reference>
<dbReference type="Proteomes" id="UP001154114">
    <property type="component" value="Chromosome 22"/>
</dbReference>
<feature type="region of interest" description="Disordered" evidence="2">
    <location>
        <begin position="78"/>
        <end position="213"/>
    </location>
</feature>
<dbReference type="GO" id="GO:0007165">
    <property type="term" value="P:signal transduction"/>
    <property type="evidence" value="ECO:0007669"/>
    <property type="project" value="InterPro"/>
</dbReference>
<proteinExistence type="predicted"/>
<dbReference type="InterPro" id="IPR048944">
    <property type="entry name" value="RASSF8_RA"/>
</dbReference>
<evidence type="ECO:0000256" key="1">
    <source>
        <dbReference type="SAM" id="Coils"/>
    </source>
</evidence>
<dbReference type="InterPro" id="IPR033593">
    <property type="entry name" value="N-RASSF"/>
</dbReference>
<keyword evidence="5" id="KW-1185">Reference proteome</keyword>
<dbReference type="OrthoDB" id="10051571at2759"/>
<feature type="domain" description="Ras-associating" evidence="3">
    <location>
        <begin position="1"/>
        <end position="82"/>
    </location>
</feature>
<organism evidence="4 5">
    <name type="scientific">Chrysodeixis includens</name>
    <name type="common">Soybean looper</name>
    <name type="synonym">Pseudoplusia includens</name>
    <dbReference type="NCBI Taxonomy" id="689277"/>
    <lineage>
        <taxon>Eukaryota</taxon>
        <taxon>Metazoa</taxon>
        <taxon>Ecdysozoa</taxon>
        <taxon>Arthropoda</taxon>
        <taxon>Hexapoda</taxon>
        <taxon>Insecta</taxon>
        <taxon>Pterygota</taxon>
        <taxon>Neoptera</taxon>
        <taxon>Endopterygota</taxon>
        <taxon>Lepidoptera</taxon>
        <taxon>Glossata</taxon>
        <taxon>Ditrysia</taxon>
        <taxon>Noctuoidea</taxon>
        <taxon>Noctuidae</taxon>
        <taxon>Plusiinae</taxon>
        <taxon>Chrysodeixis</taxon>
    </lineage>
</organism>
<dbReference type="CDD" id="cd16134">
    <property type="entry name" value="RA_RASSF8"/>
    <property type="match status" value="1"/>
</dbReference>
<dbReference type="InterPro" id="IPR029071">
    <property type="entry name" value="Ubiquitin-like_domsf"/>
</dbReference>
<protein>
    <recommendedName>
        <fullName evidence="3">Ras-associating domain-containing protein</fullName>
    </recommendedName>
</protein>
<gene>
    <name evidence="4" type="ORF">CINC_LOCUS7085</name>
</gene>
<feature type="coiled-coil region" evidence="1">
    <location>
        <begin position="314"/>
        <end position="429"/>
    </location>
</feature>
<name>A0A9P0BYU6_CHRIL</name>
<keyword evidence="1" id="KW-0175">Coiled coil</keyword>
<accession>A0A9P0BYU6</accession>
<evidence type="ECO:0000313" key="5">
    <source>
        <dbReference type="Proteomes" id="UP001154114"/>
    </source>
</evidence>
<dbReference type="PANTHER" id="PTHR15286:SF6">
    <property type="entry name" value="GH01133P"/>
    <property type="match status" value="1"/>
</dbReference>
<dbReference type="EMBL" id="LR824025">
    <property type="protein sequence ID" value="CAH0596290.1"/>
    <property type="molecule type" value="Genomic_DNA"/>
</dbReference>
<evidence type="ECO:0000259" key="3">
    <source>
        <dbReference type="PROSITE" id="PS50200"/>
    </source>
</evidence>
<dbReference type="InterPro" id="IPR000159">
    <property type="entry name" value="RA_dom"/>
</dbReference>
<dbReference type="PROSITE" id="PS50200">
    <property type="entry name" value="RA"/>
    <property type="match status" value="1"/>
</dbReference>
<dbReference type="SUPFAM" id="SSF54236">
    <property type="entry name" value="Ubiquitin-like"/>
    <property type="match status" value="1"/>
</dbReference>
<dbReference type="PANTHER" id="PTHR15286">
    <property type="entry name" value="RAS-ASSOCIATING DOMAIN CONTAINING PROTEIN"/>
    <property type="match status" value="1"/>
</dbReference>
<feature type="compositionally biased region" description="Polar residues" evidence="2">
    <location>
        <begin position="82"/>
        <end position="136"/>
    </location>
</feature>
<dbReference type="Pfam" id="PF21712">
    <property type="entry name" value="RASSF8-10_RA"/>
    <property type="match status" value="1"/>
</dbReference>
<dbReference type="InterPro" id="IPR048945">
    <property type="entry name" value="RASSF8/10_RA"/>
</dbReference>
<dbReference type="SMART" id="SM00314">
    <property type="entry name" value="RA"/>
    <property type="match status" value="1"/>
</dbReference>
<feature type="compositionally biased region" description="Pro residues" evidence="2">
    <location>
        <begin position="164"/>
        <end position="178"/>
    </location>
</feature>
<evidence type="ECO:0000313" key="4">
    <source>
        <dbReference type="EMBL" id="CAH0596290.1"/>
    </source>
</evidence>
<sequence length="476" mass="54108">MELKVWVEGIQRIVCGVTETTTCQDVVFALAHATGKVGRFTLIERWRNNERLLAPQEYPLKILMKWGEYSNDIQFILRRSDSGNNPKPSQPTNSSRSPIGNGGHNTSNPNMLDSQNSPNRMTTTPTYSNVNNTSPGNPVGVVKGVQQAKTPESDSPVLKDVPPYREPPPPYRSPPPPSQAIRKSPNRSRSNRPTHMSPVNLPEENQDNRSPEAVSYNSQYRELVSLVNYQREKLSSQQVDLIKYDAEIGYWENKGREQERQVELLQQQISSADNQLRISTEQVQSLTYVEEESEIVKQNEKTIKSEIVLVRSKLANCETELLQCKNKIRKLMEEIHNEQRLMNSRQQENRQGRLASYNDNTTWQALERSMLAEMESLQSQIQQAKHATEINNLTAENLKREVGVLENAIMEKKRQVERLVQEMKEANLQSLTGSVDELRHPLDGLCKAGSARRIIGSPRQLENAAPTNKNPHGVWV</sequence>